<proteinExistence type="predicted"/>
<organism evidence="1 2">
    <name type="scientific">Araneus ventricosus</name>
    <name type="common">Orbweaver spider</name>
    <name type="synonym">Epeira ventricosa</name>
    <dbReference type="NCBI Taxonomy" id="182803"/>
    <lineage>
        <taxon>Eukaryota</taxon>
        <taxon>Metazoa</taxon>
        <taxon>Ecdysozoa</taxon>
        <taxon>Arthropoda</taxon>
        <taxon>Chelicerata</taxon>
        <taxon>Arachnida</taxon>
        <taxon>Araneae</taxon>
        <taxon>Araneomorphae</taxon>
        <taxon>Entelegynae</taxon>
        <taxon>Araneoidea</taxon>
        <taxon>Araneidae</taxon>
        <taxon>Araneus</taxon>
    </lineage>
</organism>
<sequence length="125" mass="14604">MSTIKDAKEGHKFPLFLHAPSRLYNGNGLLNKDPRYSDTLIDEICYLSSRLPIIQRSFFLSIELSDMGFGPMERVSDLNQHRSIIRPRRHLESISETWNFRTEGSFIRYDESPAGFDTFTRNKEM</sequence>
<evidence type="ECO:0000313" key="2">
    <source>
        <dbReference type="Proteomes" id="UP000499080"/>
    </source>
</evidence>
<name>A0A4Y2FT56_ARAVE</name>
<keyword evidence="2" id="KW-1185">Reference proteome</keyword>
<comment type="caution">
    <text evidence="1">The sequence shown here is derived from an EMBL/GenBank/DDBJ whole genome shotgun (WGS) entry which is preliminary data.</text>
</comment>
<reference evidence="1 2" key="1">
    <citation type="journal article" date="2019" name="Sci. Rep.">
        <title>Orb-weaving spider Araneus ventricosus genome elucidates the spidroin gene catalogue.</title>
        <authorList>
            <person name="Kono N."/>
            <person name="Nakamura H."/>
            <person name="Ohtoshi R."/>
            <person name="Moran D.A.P."/>
            <person name="Shinohara A."/>
            <person name="Yoshida Y."/>
            <person name="Fujiwara M."/>
            <person name="Mori M."/>
            <person name="Tomita M."/>
            <person name="Arakawa K."/>
        </authorList>
    </citation>
    <scope>NUCLEOTIDE SEQUENCE [LARGE SCALE GENOMIC DNA]</scope>
</reference>
<dbReference type="Proteomes" id="UP000499080">
    <property type="component" value="Unassembled WGS sequence"/>
</dbReference>
<accession>A0A4Y2FT56</accession>
<protein>
    <submittedName>
        <fullName evidence="1">Uncharacterized protein</fullName>
    </submittedName>
</protein>
<evidence type="ECO:0000313" key="1">
    <source>
        <dbReference type="EMBL" id="GBM43529.1"/>
    </source>
</evidence>
<gene>
    <name evidence="1" type="ORF">AVEN_96191_1</name>
</gene>
<dbReference type="EMBL" id="BGPR01001032">
    <property type="protein sequence ID" value="GBM43529.1"/>
    <property type="molecule type" value="Genomic_DNA"/>
</dbReference>
<dbReference type="AlphaFoldDB" id="A0A4Y2FT56"/>